<evidence type="ECO:0000313" key="2">
    <source>
        <dbReference type="EMBL" id="NJQ06002.1"/>
    </source>
</evidence>
<comment type="caution">
    <text evidence="2">The sequence shown here is derived from an EMBL/GenBank/DDBJ whole genome shotgun (WGS) entry which is preliminary data.</text>
</comment>
<dbReference type="AlphaFoldDB" id="A0A7X6D0L0"/>
<dbReference type="Pfam" id="PF13649">
    <property type="entry name" value="Methyltransf_25"/>
    <property type="match status" value="1"/>
</dbReference>
<dbReference type="Proteomes" id="UP000578686">
    <property type="component" value="Unassembled WGS sequence"/>
</dbReference>
<accession>A0A7X6D0L0</accession>
<sequence>MPEEGQTETEFWDARYAAADRIWSGRVNAPLVEHAAALPPGSALDLGAGEGGDALWLAARGWRVTAVDISRVALERAADVATARGLADRIDWQRHDLGASFPQGGFDLVSAQFLHSYGPLPREAVLRRAAEAVLPGGTLLVVGHAEVPGGPKEHDHRVHLPGAAEVRESLALGADWEIEVCADVDREGTRPDGTPLTFRDAVLRARRAS</sequence>
<organism evidence="2 3">
    <name type="scientific">Streptomyces lonarensis</name>
    <dbReference type="NCBI Taxonomy" id="700599"/>
    <lineage>
        <taxon>Bacteria</taxon>
        <taxon>Bacillati</taxon>
        <taxon>Actinomycetota</taxon>
        <taxon>Actinomycetes</taxon>
        <taxon>Kitasatosporales</taxon>
        <taxon>Streptomycetaceae</taxon>
        <taxon>Streptomyces</taxon>
    </lineage>
</organism>
<dbReference type="PANTHER" id="PTHR42912">
    <property type="entry name" value="METHYLTRANSFERASE"/>
    <property type="match status" value="1"/>
</dbReference>
<keyword evidence="3" id="KW-1185">Reference proteome</keyword>
<dbReference type="EMBL" id="JAAVJD010000061">
    <property type="protein sequence ID" value="NJQ06002.1"/>
    <property type="molecule type" value="Genomic_DNA"/>
</dbReference>
<gene>
    <name evidence="2" type="ORF">HCN56_10535</name>
</gene>
<evidence type="ECO:0000313" key="3">
    <source>
        <dbReference type="Proteomes" id="UP000578686"/>
    </source>
</evidence>
<dbReference type="GO" id="GO:0008168">
    <property type="term" value="F:methyltransferase activity"/>
    <property type="evidence" value="ECO:0007669"/>
    <property type="project" value="UniProtKB-KW"/>
</dbReference>
<name>A0A7X6D0L0_9ACTN</name>
<dbReference type="RefSeq" id="WP_167969669.1">
    <property type="nucleotide sequence ID" value="NZ_BHZG01000631.1"/>
</dbReference>
<feature type="domain" description="Methyltransferase" evidence="1">
    <location>
        <begin position="44"/>
        <end position="137"/>
    </location>
</feature>
<keyword evidence="2" id="KW-0489">Methyltransferase</keyword>
<dbReference type="PANTHER" id="PTHR42912:SF93">
    <property type="entry name" value="N6-ADENOSINE-METHYLTRANSFERASE TMT1A"/>
    <property type="match status" value="1"/>
</dbReference>
<protein>
    <submittedName>
        <fullName evidence="2">Class I SAM-dependent methyltransferase</fullName>
    </submittedName>
</protein>
<proteinExistence type="predicted"/>
<dbReference type="GO" id="GO:0032259">
    <property type="term" value="P:methylation"/>
    <property type="evidence" value="ECO:0007669"/>
    <property type="project" value="UniProtKB-KW"/>
</dbReference>
<dbReference type="CDD" id="cd02440">
    <property type="entry name" value="AdoMet_MTases"/>
    <property type="match status" value="1"/>
</dbReference>
<dbReference type="InterPro" id="IPR050508">
    <property type="entry name" value="Methyltransf_Superfamily"/>
</dbReference>
<dbReference type="SUPFAM" id="SSF53335">
    <property type="entry name" value="S-adenosyl-L-methionine-dependent methyltransferases"/>
    <property type="match status" value="1"/>
</dbReference>
<dbReference type="Gene3D" id="3.40.50.150">
    <property type="entry name" value="Vaccinia Virus protein VP39"/>
    <property type="match status" value="1"/>
</dbReference>
<reference evidence="2 3" key="1">
    <citation type="submission" date="2020-03" db="EMBL/GenBank/DDBJ databases">
        <title>Draft genome of Streptomyces sp. ventii, isolated from the Axial Seamount in the Pacific Ocean, and resequencing of the two type strains Streptomyces lonarensis strain NCL 716 and Streptomyces bohaiensis strain 11A07.</title>
        <authorList>
            <person name="Loughran R.M."/>
            <person name="Pfannmuller K.M."/>
            <person name="Wasson B.J."/>
            <person name="Deadmond M.C."/>
            <person name="Paddock B.E."/>
            <person name="Koyack M.J."/>
            <person name="Gallegos D.A."/>
            <person name="Mitchell E.A."/>
            <person name="Ushijima B."/>
            <person name="Saw J.H."/>
            <person name="Mcphail K.L."/>
            <person name="Videau P."/>
        </authorList>
    </citation>
    <scope>NUCLEOTIDE SEQUENCE [LARGE SCALE GENOMIC DNA]</scope>
    <source>
        <strain evidence="2 3">NCL716</strain>
    </source>
</reference>
<dbReference type="InterPro" id="IPR041698">
    <property type="entry name" value="Methyltransf_25"/>
</dbReference>
<keyword evidence="2" id="KW-0808">Transferase</keyword>
<evidence type="ECO:0000259" key="1">
    <source>
        <dbReference type="Pfam" id="PF13649"/>
    </source>
</evidence>
<dbReference type="InterPro" id="IPR029063">
    <property type="entry name" value="SAM-dependent_MTases_sf"/>
</dbReference>